<dbReference type="EMBL" id="BDSP01000251">
    <property type="protein sequence ID" value="GAX26764.1"/>
    <property type="molecule type" value="Genomic_DNA"/>
</dbReference>
<dbReference type="PANTHER" id="PTHR34407:SF1">
    <property type="entry name" value="SGNH HYDROLASE-TYPE ESTERASE DOMAIN-CONTAINING PROTEIN"/>
    <property type="match status" value="1"/>
</dbReference>
<dbReference type="SUPFAM" id="SSF52266">
    <property type="entry name" value="SGNH hydrolase"/>
    <property type="match status" value="1"/>
</dbReference>
<evidence type="ECO:0000313" key="3">
    <source>
        <dbReference type="EMBL" id="GAX26764.1"/>
    </source>
</evidence>
<dbReference type="InterPro" id="IPR036514">
    <property type="entry name" value="SGNH_hydro_sf"/>
</dbReference>
<name>A0A1Z5KKB6_FISSO</name>
<evidence type="ECO:0000256" key="2">
    <source>
        <dbReference type="SAM" id="SignalP"/>
    </source>
</evidence>
<comment type="caution">
    <text evidence="3">The sequence shown here is derived from an EMBL/GenBank/DDBJ whole genome shotgun (WGS) entry which is preliminary data.</text>
</comment>
<dbReference type="PANTHER" id="PTHR34407">
    <property type="entry name" value="EXPRESSED PROTEIN"/>
    <property type="match status" value="1"/>
</dbReference>
<keyword evidence="4" id="KW-1185">Reference proteome</keyword>
<evidence type="ECO:0008006" key="5">
    <source>
        <dbReference type="Google" id="ProtNLM"/>
    </source>
</evidence>
<accession>A0A1Z5KKB6</accession>
<dbReference type="Proteomes" id="UP000198406">
    <property type="component" value="Unassembled WGS sequence"/>
</dbReference>
<feature type="region of interest" description="Disordered" evidence="1">
    <location>
        <begin position="408"/>
        <end position="434"/>
    </location>
</feature>
<dbReference type="OrthoDB" id="39700at2759"/>
<dbReference type="InParanoid" id="A0A1Z5KKB6"/>
<protein>
    <recommendedName>
        <fullName evidence="5">SGNH hydrolase-type esterase domain-containing protein</fullName>
    </recommendedName>
</protein>
<gene>
    <name evidence="3" type="ORF">FisN_2Hh286</name>
</gene>
<feature type="compositionally biased region" description="Pro residues" evidence="1">
    <location>
        <begin position="423"/>
        <end position="434"/>
    </location>
</feature>
<keyword evidence="2" id="KW-0732">Signal</keyword>
<evidence type="ECO:0000256" key="1">
    <source>
        <dbReference type="SAM" id="MobiDB-lite"/>
    </source>
</evidence>
<sequence length="615" mass="69696">MEGNQKPQRPWLNLRTQLFVFLSLFCAADLFRQHETFQTNAPQVFFTSSYHDQSSQHLAAINDSICGILDNQSPTALWANHIETILRASQSPIDTNYVLKDPTAQVLKIITPRLHNGLKSNPRDWQTLQNVVETTNRRLAYLKAKREGHAMEEARPLKILVMGGSVTKGVGCKTSIKNYNGIDCCWATRLETLLNGLVGDRVVDVHLAAVSATNSATGQVMLEYNLIPEEMRGPDIIISAYSTNDMHVFTIKEAMSQNISLREKIFGMAQNFTRTALQQCTEEGNTPLLFWLDDYLGNEQYEVLGTSEFIQGLQVLAGYYGFGLLSYADMVRDLVYGTTTERSFSPAGWYNKSPEMKKEIHSPYPMHIAVAYLFAYTFLELASAYCGLESWNVTTWENKENYYNAAVPGLPDTRESSQTLDTPPQPRPIGLPPPLDSHLKLDDISKLWREASSTTCDADRANRVRCPVGWISGFRPDHTTDDVMNYFQPYIQEPFEWEWRMQNKKAGWLPKAVTGATMTFEFPLEQEIHRLVLFYMKSYGELWENSKAEIEIYLDEDNVDDHIIQLSLSGVHDKRASEIYSEEILLPRGASKKLGITVKHTAGNIFKLMGFAICS</sequence>
<proteinExistence type="predicted"/>
<dbReference type="Gene3D" id="3.40.50.1110">
    <property type="entry name" value="SGNH hydrolase"/>
    <property type="match status" value="1"/>
</dbReference>
<dbReference type="AlphaFoldDB" id="A0A1Z5KKB6"/>
<feature type="chain" id="PRO_5013346355" description="SGNH hydrolase-type esterase domain-containing protein" evidence="2">
    <location>
        <begin position="29"/>
        <end position="615"/>
    </location>
</feature>
<organism evidence="3 4">
    <name type="scientific">Fistulifera solaris</name>
    <name type="common">Oleaginous diatom</name>
    <dbReference type="NCBI Taxonomy" id="1519565"/>
    <lineage>
        <taxon>Eukaryota</taxon>
        <taxon>Sar</taxon>
        <taxon>Stramenopiles</taxon>
        <taxon>Ochrophyta</taxon>
        <taxon>Bacillariophyta</taxon>
        <taxon>Bacillariophyceae</taxon>
        <taxon>Bacillariophycidae</taxon>
        <taxon>Naviculales</taxon>
        <taxon>Naviculaceae</taxon>
        <taxon>Fistulifera</taxon>
    </lineage>
</organism>
<reference evidence="3 4" key="1">
    <citation type="journal article" date="2015" name="Plant Cell">
        <title>Oil accumulation by the oleaginous diatom Fistulifera solaris as revealed by the genome and transcriptome.</title>
        <authorList>
            <person name="Tanaka T."/>
            <person name="Maeda Y."/>
            <person name="Veluchamy A."/>
            <person name="Tanaka M."/>
            <person name="Abida H."/>
            <person name="Marechal E."/>
            <person name="Bowler C."/>
            <person name="Muto M."/>
            <person name="Sunaga Y."/>
            <person name="Tanaka M."/>
            <person name="Yoshino T."/>
            <person name="Taniguchi T."/>
            <person name="Fukuda Y."/>
            <person name="Nemoto M."/>
            <person name="Matsumoto M."/>
            <person name="Wong P.S."/>
            <person name="Aburatani S."/>
            <person name="Fujibuchi W."/>
        </authorList>
    </citation>
    <scope>NUCLEOTIDE SEQUENCE [LARGE SCALE GENOMIC DNA]</scope>
    <source>
        <strain evidence="3 4">JPCC DA0580</strain>
    </source>
</reference>
<evidence type="ECO:0000313" key="4">
    <source>
        <dbReference type="Proteomes" id="UP000198406"/>
    </source>
</evidence>
<feature type="signal peptide" evidence="2">
    <location>
        <begin position="1"/>
        <end position="28"/>
    </location>
</feature>